<dbReference type="EMBL" id="NFZS01000001">
    <property type="protein sequence ID" value="RAO78195.1"/>
    <property type="molecule type" value="Genomic_DNA"/>
</dbReference>
<dbReference type="Proteomes" id="UP000248926">
    <property type="component" value="Unassembled WGS sequence"/>
</dbReference>
<keyword evidence="3" id="KW-1185">Reference proteome</keyword>
<name>A0A328PDS2_9GAMM</name>
<evidence type="ECO:0000259" key="1">
    <source>
        <dbReference type="PROSITE" id="PS50943"/>
    </source>
</evidence>
<dbReference type="Gene3D" id="1.10.260.40">
    <property type="entry name" value="lambda repressor-like DNA-binding domains"/>
    <property type="match status" value="1"/>
</dbReference>
<dbReference type="AlphaFoldDB" id="A0A328PDS2"/>
<reference evidence="2 3" key="1">
    <citation type="journal article" date="2018" name="Genet. Mol. Biol.">
        <title>The genome sequence of Dyella jiangningensis FCAV SCS01 from a lignocellulose-decomposing microbial consortium metagenome reveals potential for biotechnological applications.</title>
        <authorList>
            <person name="Desiderato J.G."/>
            <person name="Alvarenga D.O."/>
            <person name="Constancio M.T.L."/>
            <person name="Alves L.M.C."/>
            <person name="Varani A.M."/>
        </authorList>
    </citation>
    <scope>NUCLEOTIDE SEQUENCE [LARGE SCALE GENOMIC DNA]</scope>
    <source>
        <strain evidence="2 3">FCAV SCS01</strain>
    </source>
</reference>
<evidence type="ECO:0000313" key="2">
    <source>
        <dbReference type="EMBL" id="RAO78195.1"/>
    </source>
</evidence>
<dbReference type="GO" id="GO:0003677">
    <property type="term" value="F:DNA binding"/>
    <property type="evidence" value="ECO:0007669"/>
    <property type="project" value="InterPro"/>
</dbReference>
<dbReference type="RefSeq" id="WP_111982805.1">
    <property type="nucleotide sequence ID" value="NZ_NFZS01000001.1"/>
</dbReference>
<dbReference type="PROSITE" id="PS50943">
    <property type="entry name" value="HTH_CROC1"/>
    <property type="match status" value="1"/>
</dbReference>
<dbReference type="OrthoDB" id="6054103at2"/>
<dbReference type="SUPFAM" id="SSF47413">
    <property type="entry name" value="lambda repressor-like DNA-binding domains"/>
    <property type="match status" value="1"/>
</dbReference>
<dbReference type="InterPro" id="IPR001387">
    <property type="entry name" value="Cro/C1-type_HTH"/>
</dbReference>
<protein>
    <recommendedName>
        <fullName evidence="1">HTH cro/C1-type domain-containing protein</fullName>
    </recommendedName>
</protein>
<dbReference type="InterPro" id="IPR021096">
    <property type="entry name" value="Vibrio_phage_VSK_Orf152"/>
</dbReference>
<dbReference type="Pfam" id="PF12472">
    <property type="entry name" value="DUF3693"/>
    <property type="match status" value="1"/>
</dbReference>
<sequence>MNASNILLDKYCKACSIAQDKDLAVKLRVTKSAVSNWRNGRAHPDAKSVARMCEATGEQVAHWLPLIEAERARTPEDKKVWLRLAQMAAAITLAVGLYPAHAETITARADVSNSATSIHYAQLRTSGQMPAYHS</sequence>
<gene>
    <name evidence="2" type="ORF">CA260_10340</name>
</gene>
<evidence type="ECO:0000313" key="3">
    <source>
        <dbReference type="Proteomes" id="UP000248926"/>
    </source>
</evidence>
<dbReference type="CDD" id="cd00093">
    <property type="entry name" value="HTH_XRE"/>
    <property type="match status" value="1"/>
</dbReference>
<proteinExistence type="predicted"/>
<comment type="caution">
    <text evidence="2">The sequence shown here is derived from an EMBL/GenBank/DDBJ whole genome shotgun (WGS) entry which is preliminary data.</text>
</comment>
<organism evidence="2 3">
    <name type="scientific">Dyella jiangningensis</name>
    <dbReference type="NCBI Taxonomy" id="1379159"/>
    <lineage>
        <taxon>Bacteria</taxon>
        <taxon>Pseudomonadati</taxon>
        <taxon>Pseudomonadota</taxon>
        <taxon>Gammaproteobacteria</taxon>
        <taxon>Lysobacterales</taxon>
        <taxon>Rhodanobacteraceae</taxon>
        <taxon>Dyella</taxon>
    </lineage>
</organism>
<dbReference type="InterPro" id="IPR010982">
    <property type="entry name" value="Lambda_DNA-bd_dom_sf"/>
</dbReference>
<dbReference type="Pfam" id="PF01381">
    <property type="entry name" value="HTH_3"/>
    <property type="match status" value="1"/>
</dbReference>
<feature type="domain" description="HTH cro/C1-type" evidence="1">
    <location>
        <begin position="21"/>
        <end position="63"/>
    </location>
</feature>
<accession>A0A328PDS2</accession>